<keyword evidence="2" id="KW-0677">Repeat</keyword>
<evidence type="ECO:0000313" key="7">
    <source>
        <dbReference type="EMBL" id="CAH0549738.1"/>
    </source>
</evidence>
<dbReference type="SMART" id="SM00355">
    <property type="entry name" value="ZnF_C2H2"/>
    <property type="match status" value="6"/>
</dbReference>
<dbReference type="InterPro" id="IPR013087">
    <property type="entry name" value="Znf_C2H2_type"/>
</dbReference>
<dbReference type="Gene3D" id="3.30.160.60">
    <property type="entry name" value="Classic Zinc Finger"/>
    <property type="match status" value="2"/>
</dbReference>
<evidence type="ECO:0000256" key="2">
    <source>
        <dbReference type="ARBA" id="ARBA00022737"/>
    </source>
</evidence>
<keyword evidence="1" id="KW-0479">Metal-binding</keyword>
<dbReference type="SUPFAM" id="SSF57667">
    <property type="entry name" value="beta-beta-alpha zinc fingers"/>
    <property type="match status" value="2"/>
</dbReference>
<gene>
    <name evidence="7" type="ORF">MELIAE_LOCUS2785</name>
</gene>
<evidence type="ECO:0000259" key="6">
    <source>
        <dbReference type="PROSITE" id="PS50157"/>
    </source>
</evidence>
<dbReference type="PROSITE" id="PS50157">
    <property type="entry name" value="ZINC_FINGER_C2H2_2"/>
    <property type="match status" value="2"/>
</dbReference>
<sequence length="336" mass="39134">MEQIVIKKEPEELVDDSKGDISMNYDELSTAADQKTILTSGIAIKQEIKEELDDFKALLEIGSEFNSDDERGDLCSNVKEEEMDCEFFEEVDTEFFNNEDNEEKVEDKAMSEIKIEVEYHGVQSDKSGINSKGKQEEKDDVEKLKCNKCEYATAKKGHFNRHLKIHDKKSHLKCHFCQYTAARLINLQAHILSKHRIENKEKNKIKITGKIHQCPKCSYSTVIKTNYDNHSMVCLESNNVKRFKCHLCDFRTLQKRNLNSHIKTHNEIKELKCLFCKHRCIKKQNLDNHILIKHSNLLNESNKHVITSKVHACNHCKYKTTNTGNFKHHLKKDHLC</sequence>
<protein>
    <recommendedName>
        <fullName evidence="6">C2H2-type domain-containing protein</fullName>
    </recommendedName>
</protein>
<keyword evidence="8" id="KW-1185">Reference proteome</keyword>
<dbReference type="GO" id="GO:0008270">
    <property type="term" value="F:zinc ion binding"/>
    <property type="evidence" value="ECO:0007669"/>
    <property type="project" value="UniProtKB-KW"/>
</dbReference>
<proteinExistence type="predicted"/>
<evidence type="ECO:0000256" key="4">
    <source>
        <dbReference type="ARBA" id="ARBA00022833"/>
    </source>
</evidence>
<evidence type="ECO:0000313" key="8">
    <source>
        <dbReference type="Proteomes" id="UP001154078"/>
    </source>
</evidence>
<evidence type="ECO:0000256" key="5">
    <source>
        <dbReference type="PROSITE-ProRule" id="PRU00042"/>
    </source>
</evidence>
<dbReference type="Proteomes" id="UP001154078">
    <property type="component" value="Chromosome 11"/>
</dbReference>
<evidence type="ECO:0000256" key="3">
    <source>
        <dbReference type="ARBA" id="ARBA00022771"/>
    </source>
</evidence>
<name>A0A9P0AT03_BRAAE</name>
<evidence type="ECO:0000256" key="1">
    <source>
        <dbReference type="ARBA" id="ARBA00022723"/>
    </source>
</evidence>
<dbReference type="OrthoDB" id="7764447at2759"/>
<reference evidence="7" key="1">
    <citation type="submission" date="2021-12" db="EMBL/GenBank/DDBJ databases">
        <authorList>
            <person name="King R."/>
        </authorList>
    </citation>
    <scope>NUCLEOTIDE SEQUENCE</scope>
</reference>
<feature type="domain" description="C2H2-type" evidence="6">
    <location>
        <begin position="243"/>
        <end position="270"/>
    </location>
</feature>
<dbReference type="PANTHER" id="PTHR24403">
    <property type="entry name" value="ZINC FINGER PROTEIN"/>
    <property type="match status" value="1"/>
</dbReference>
<dbReference type="PANTHER" id="PTHR24403:SF109">
    <property type="entry name" value="ZINC FINGER PROTEIN 845-LIKE"/>
    <property type="match status" value="1"/>
</dbReference>
<keyword evidence="4" id="KW-0862">Zinc</keyword>
<keyword evidence="3 5" id="KW-0863">Zinc-finger</keyword>
<dbReference type="GO" id="GO:0045944">
    <property type="term" value="P:positive regulation of transcription by RNA polymerase II"/>
    <property type="evidence" value="ECO:0007669"/>
    <property type="project" value="TreeGrafter"/>
</dbReference>
<dbReference type="EMBL" id="OV121142">
    <property type="protein sequence ID" value="CAH0549738.1"/>
    <property type="molecule type" value="Genomic_DNA"/>
</dbReference>
<feature type="domain" description="C2H2-type" evidence="6">
    <location>
        <begin position="144"/>
        <end position="171"/>
    </location>
</feature>
<organism evidence="7 8">
    <name type="scientific">Brassicogethes aeneus</name>
    <name type="common">Rape pollen beetle</name>
    <name type="synonym">Meligethes aeneus</name>
    <dbReference type="NCBI Taxonomy" id="1431903"/>
    <lineage>
        <taxon>Eukaryota</taxon>
        <taxon>Metazoa</taxon>
        <taxon>Ecdysozoa</taxon>
        <taxon>Arthropoda</taxon>
        <taxon>Hexapoda</taxon>
        <taxon>Insecta</taxon>
        <taxon>Pterygota</taxon>
        <taxon>Neoptera</taxon>
        <taxon>Endopterygota</taxon>
        <taxon>Coleoptera</taxon>
        <taxon>Polyphaga</taxon>
        <taxon>Cucujiformia</taxon>
        <taxon>Nitidulidae</taxon>
        <taxon>Meligethinae</taxon>
        <taxon>Brassicogethes</taxon>
    </lineage>
</organism>
<dbReference type="AlphaFoldDB" id="A0A9P0AT03"/>
<dbReference type="InterPro" id="IPR050688">
    <property type="entry name" value="Zinc_finger/UBP_domain"/>
</dbReference>
<dbReference type="GO" id="GO:0005634">
    <property type="term" value="C:nucleus"/>
    <property type="evidence" value="ECO:0007669"/>
    <property type="project" value="TreeGrafter"/>
</dbReference>
<accession>A0A9P0AT03</accession>
<dbReference type="InterPro" id="IPR036236">
    <property type="entry name" value="Znf_C2H2_sf"/>
</dbReference>